<feature type="region of interest" description="Disordered" evidence="1">
    <location>
        <begin position="228"/>
        <end position="251"/>
    </location>
</feature>
<dbReference type="OrthoDB" id="10011262at2759"/>
<protein>
    <recommendedName>
        <fullName evidence="5">G-protein coupled receptors family 1 profile domain-containing protein</fullName>
    </recommendedName>
</protein>
<proteinExistence type="predicted"/>
<evidence type="ECO:0000256" key="1">
    <source>
        <dbReference type="SAM" id="MobiDB-lite"/>
    </source>
</evidence>
<organism evidence="3 4">
    <name type="scientific">Elysia chlorotica</name>
    <name type="common">Eastern emerald elysia</name>
    <name type="synonym">Sea slug</name>
    <dbReference type="NCBI Taxonomy" id="188477"/>
    <lineage>
        <taxon>Eukaryota</taxon>
        <taxon>Metazoa</taxon>
        <taxon>Spiralia</taxon>
        <taxon>Lophotrochozoa</taxon>
        <taxon>Mollusca</taxon>
        <taxon>Gastropoda</taxon>
        <taxon>Heterobranchia</taxon>
        <taxon>Euthyneura</taxon>
        <taxon>Panpulmonata</taxon>
        <taxon>Sacoglossa</taxon>
        <taxon>Placobranchoidea</taxon>
        <taxon>Plakobranchidae</taxon>
        <taxon>Elysia</taxon>
    </lineage>
</organism>
<accession>A0A433SY98</accession>
<evidence type="ECO:0000256" key="2">
    <source>
        <dbReference type="SAM" id="Phobius"/>
    </source>
</evidence>
<evidence type="ECO:0000313" key="4">
    <source>
        <dbReference type="Proteomes" id="UP000271974"/>
    </source>
</evidence>
<gene>
    <name evidence="3" type="ORF">EGW08_017985</name>
</gene>
<comment type="caution">
    <text evidence="3">The sequence shown here is derived from an EMBL/GenBank/DDBJ whole genome shotgun (WGS) entry which is preliminary data.</text>
</comment>
<dbReference type="Gene3D" id="1.20.1070.10">
    <property type="entry name" value="Rhodopsin 7-helix transmembrane proteins"/>
    <property type="match status" value="1"/>
</dbReference>
<evidence type="ECO:0008006" key="5">
    <source>
        <dbReference type="Google" id="ProtNLM"/>
    </source>
</evidence>
<keyword evidence="2" id="KW-0472">Membrane</keyword>
<dbReference type="SUPFAM" id="SSF81321">
    <property type="entry name" value="Family A G protein-coupled receptor-like"/>
    <property type="match status" value="1"/>
</dbReference>
<dbReference type="PANTHER" id="PTHR46641">
    <property type="entry name" value="FMRFAMIDE RECEPTOR-RELATED"/>
    <property type="match status" value="1"/>
</dbReference>
<dbReference type="PANTHER" id="PTHR46641:SF23">
    <property type="entry name" value="G-PROTEIN COUPLED RECEPTORS FAMILY 1 PROFILE DOMAIN-CONTAINING PROTEIN"/>
    <property type="match status" value="1"/>
</dbReference>
<keyword evidence="2" id="KW-1133">Transmembrane helix</keyword>
<sequence>MTQSLHNTSTVSPLEDGLQPHLADLDYADLYPDADTIVDVWYWLVGVAGSLIGCLGIVCNILSLGVLTSKPMRTTSNLYLTALAAHDLLFVVASTMFVSMEYFHHGLTGQNDWYYSFVNPSLPFADAFMNTSVTGSVYTTILVSVDSLYLGFEPRSNRSFYTDSFPLQINTTAKAITTTITTTNINNITITTTVNTNKTTATNTTTTITTTTTTITTTNNTAATTTITTTKTPKLPPPPPPQTIKSSSFSQ</sequence>
<feature type="transmembrane region" description="Helical" evidence="2">
    <location>
        <begin position="40"/>
        <end position="66"/>
    </location>
</feature>
<dbReference type="Proteomes" id="UP000271974">
    <property type="component" value="Unassembled WGS sequence"/>
</dbReference>
<dbReference type="EMBL" id="RQTK01000851">
    <property type="protein sequence ID" value="RUS74247.1"/>
    <property type="molecule type" value="Genomic_DNA"/>
</dbReference>
<keyword evidence="4" id="KW-1185">Reference proteome</keyword>
<dbReference type="InterPro" id="IPR052954">
    <property type="entry name" value="GPCR-Ligand_Int"/>
</dbReference>
<dbReference type="AlphaFoldDB" id="A0A433SY98"/>
<evidence type="ECO:0000313" key="3">
    <source>
        <dbReference type="EMBL" id="RUS74247.1"/>
    </source>
</evidence>
<name>A0A433SY98_ELYCH</name>
<feature type="transmembrane region" description="Helical" evidence="2">
    <location>
        <begin position="78"/>
        <end position="98"/>
    </location>
</feature>
<keyword evidence="2" id="KW-0812">Transmembrane</keyword>
<reference evidence="3 4" key="1">
    <citation type="submission" date="2019-01" db="EMBL/GenBank/DDBJ databases">
        <title>A draft genome assembly of the solar-powered sea slug Elysia chlorotica.</title>
        <authorList>
            <person name="Cai H."/>
            <person name="Li Q."/>
            <person name="Fang X."/>
            <person name="Li J."/>
            <person name="Curtis N.E."/>
            <person name="Altenburger A."/>
            <person name="Shibata T."/>
            <person name="Feng M."/>
            <person name="Maeda T."/>
            <person name="Schwartz J.A."/>
            <person name="Shigenobu S."/>
            <person name="Lundholm N."/>
            <person name="Nishiyama T."/>
            <person name="Yang H."/>
            <person name="Hasebe M."/>
            <person name="Li S."/>
            <person name="Pierce S.K."/>
            <person name="Wang J."/>
        </authorList>
    </citation>
    <scope>NUCLEOTIDE SEQUENCE [LARGE SCALE GENOMIC DNA]</scope>
    <source>
        <strain evidence="3">EC2010</strain>
        <tissue evidence="3">Whole organism of an adult</tissue>
    </source>
</reference>
<dbReference type="STRING" id="188477.A0A433SY98"/>